<dbReference type="Proteomes" id="UP000780801">
    <property type="component" value="Unassembled WGS sequence"/>
</dbReference>
<dbReference type="AlphaFoldDB" id="A0A9P6FP23"/>
<feature type="compositionally biased region" description="Basic and acidic residues" evidence="1">
    <location>
        <begin position="855"/>
        <end position="882"/>
    </location>
</feature>
<feature type="region of interest" description="Disordered" evidence="1">
    <location>
        <begin position="735"/>
        <end position="798"/>
    </location>
</feature>
<feature type="compositionally biased region" description="Low complexity" evidence="1">
    <location>
        <begin position="549"/>
        <end position="572"/>
    </location>
</feature>
<organism evidence="4 5">
    <name type="scientific">Lunasporangiospora selenospora</name>
    <dbReference type="NCBI Taxonomy" id="979761"/>
    <lineage>
        <taxon>Eukaryota</taxon>
        <taxon>Fungi</taxon>
        <taxon>Fungi incertae sedis</taxon>
        <taxon>Mucoromycota</taxon>
        <taxon>Mortierellomycotina</taxon>
        <taxon>Mortierellomycetes</taxon>
        <taxon>Mortierellales</taxon>
        <taxon>Mortierellaceae</taxon>
        <taxon>Lunasporangiospora</taxon>
    </lineage>
</organism>
<comment type="caution">
    <text evidence="4">The sequence shown here is derived from an EMBL/GenBank/DDBJ whole genome shotgun (WGS) entry which is preliminary data.</text>
</comment>
<feature type="region of interest" description="Disordered" evidence="1">
    <location>
        <begin position="23"/>
        <end position="49"/>
    </location>
</feature>
<dbReference type="Gene3D" id="3.30.420.150">
    <property type="entry name" value="Exopolyphosphatase. Domain 2"/>
    <property type="match status" value="1"/>
</dbReference>
<feature type="compositionally biased region" description="Basic and acidic residues" evidence="1">
    <location>
        <begin position="747"/>
        <end position="763"/>
    </location>
</feature>
<dbReference type="InterPro" id="IPR043129">
    <property type="entry name" value="ATPase_NBD"/>
</dbReference>
<dbReference type="Pfam" id="PF23566">
    <property type="entry name" value="RTG2_C"/>
    <property type="match status" value="1"/>
</dbReference>
<proteinExistence type="predicted"/>
<gene>
    <name evidence="4" type="ORF">BGW38_006141</name>
</gene>
<dbReference type="Gene3D" id="3.30.420.40">
    <property type="match status" value="2"/>
</dbReference>
<feature type="region of interest" description="Disordered" evidence="1">
    <location>
        <begin position="119"/>
        <end position="178"/>
    </location>
</feature>
<dbReference type="GO" id="GO:0006357">
    <property type="term" value="P:regulation of transcription by RNA polymerase II"/>
    <property type="evidence" value="ECO:0007669"/>
    <property type="project" value="TreeGrafter"/>
</dbReference>
<dbReference type="InterPro" id="IPR057512">
    <property type="entry name" value="RTG2_C"/>
</dbReference>
<dbReference type="OrthoDB" id="2014654at2759"/>
<evidence type="ECO:0000313" key="5">
    <source>
        <dbReference type="Proteomes" id="UP000780801"/>
    </source>
</evidence>
<sequence length="882" mass="94199">MPAGCIDTLRGLFLSPTAASNSTTHLNGSGSSSGTSSVSGGLPSALNPRQDRPVDAALAIVDMGSNGIRFGIISALDRHLPVLYEERAPISLFDAQFSGDTRPQSLTIAPFAIRPTSDLKRTATAGSTGAGKGSRSGAGVTPSISNSATIAVLGRSEDEEADPAEVVRQEKLEDADDGFNDEDRQAALRRTLVATDENDLTIRVSPAPNPRSERVPIPEKVIDEVVRTFVRWKTLCQQANVKEVRLIATEATRTAPNSQEFQDRIKAATGWPVEVLLKKEEAEVGALGVMASYHTVEGLFMDLGGGSVQLNYIIRGPKDGAGKSSPNARSWAYGAAALSRRLNLCGDDKVARKAIFDGMVQDFKQGLEDIEVAPVIRERQEREGGYRLYLSGGGFRALGYLLMARKIGKKNGSRYPIPIINGYVASSKELASLVQEYRDLDSADVKTSFRVSKRRAAFIPACATLMAAVMEVIPIRDVYFSEGGVRQGGCFGMLATEVQNKDPAFEAVSSFVASYGGCGQPALQPSDVDLLSSFVASAIPTDIALECRPPSAESGAGASASAGPGDDISSSGKKAHANGHAEPPKSGMSAKEAAEVQLFFNSLPRLIPLMVLVVNCFNNLPKETRSTASWQLFLPGGALSNCYGLTHTDRAILATVLAERHEGDLADPDTAELVKALIPGQKISKQACKYLGKILCFAGMISPMPQMATHILGHGVLPAGKHGGRLYFEQAPRTENEGDLTVSGHQNRRDPNRTRVGGEHSDSDSSSGSSDSDGARRGRKRRDVHGKGKQVEDGNENVSEEMVVLREAITAEGTRVHGRVLIRVEKGHPLLDSPNVQQMILDMVEAAKKAHGFHGKHDNEKDSGRKGKGKAELVGKGKAKEF</sequence>
<dbReference type="InterPro" id="IPR003695">
    <property type="entry name" value="Ppx_GppA_N"/>
</dbReference>
<evidence type="ECO:0000259" key="2">
    <source>
        <dbReference type="Pfam" id="PF02541"/>
    </source>
</evidence>
<evidence type="ECO:0000256" key="1">
    <source>
        <dbReference type="SAM" id="MobiDB-lite"/>
    </source>
</evidence>
<feature type="domain" description="Ppx/GppA phosphatase N-terminal" evidence="2">
    <location>
        <begin position="216"/>
        <end position="496"/>
    </location>
</feature>
<keyword evidence="5" id="KW-1185">Reference proteome</keyword>
<dbReference type="Pfam" id="PF02541">
    <property type="entry name" value="Ppx-GppA"/>
    <property type="match status" value="1"/>
</dbReference>
<dbReference type="InterPro" id="IPR050273">
    <property type="entry name" value="GppA/Ppx_hydrolase"/>
</dbReference>
<dbReference type="PANTHER" id="PTHR30005">
    <property type="entry name" value="EXOPOLYPHOSPHATASE"/>
    <property type="match status" value="1"/>
</dbReference>
<feature type="region of interest" description="Disordered" evidence="1">
    <location>
        <begin position="851"/>
        <end position="882"/>
    </location>
</feature>
<evidence type="ECO:0000259" key="3">
    <source>
        <dbReference type="Pfam" id="PF23566"/>
    </source>
</evidence>
<name>A0A9P6FP23_9FUNG</name>
<feature type="domain" description="RTG2 C-terminal" evidence="3">
    <location>
        <begin position="604"/>
        <end position="703"/>
    </location>
</feature>
<dbReference type="EMBL" id="JAABOA010003912">
    <property type="protein sequence ID" value="KAF9578195.1"/>
    <property type="molecule type" value="Genomic_DNA"/>
</dbReference>
<accession>A0A9P6FP23</accession>
<reference evidence="4" key="1">
    <citation type="journal article" date="2020" name="Fungal Divers.">
        <title>Resolving the Mortierellaceae phylogeny through synthesis of multi-gene phylogenetics and phylogenomics.</title>
        <authorList>
            <person name="Vandepol N."/>
            <person name="Liber J."/>
            <person name="Desiro A."/>
            <person name="Na H."/>
            <person name="Kennedy M."/>
            <person name="Barry K."/>
            <person name="Grigoriev I.V."/>
            <person name="Miller A.N."/>
            <person name="O'Donnell K."/>
            <person name="Stajich J.E."/>
            <person name="Bonito G."/>
        </authorList>
    </citation>
    <scope>NUCLEOTIDE SEQUENCE</scope>
    <source>
        <strain evidence="4">KOD1015</strain>
    </source>
</reference>
<evidence type="ECO:0008006" key="6">
    <source>
        <dbReference type="Google" id="ProtNLM"/>
    </source>
</evidence>
<dbReference type="SUPFAM" id="SSF53067">
    <property type="entry name" value="Actin-like ATPase domain"/>
    <property type="match status" value="2"/>
</dbReference>
<dbReference type="PANTHER" id="PTHR30005:SF0">
    <property type="entry name" value="RETROGRADE REGULATION PROTEIN 2"/>
    <property type="match status" value="1"/>
</dbReference>
<feature type="compositionally biased region" description="Low complexity" evidence="1">
    <location>
        <begin position="23"/>
        <end position="44"/>
    </location>
</feature>
<feature type="region of interest" description="Disordered" evidence="1">
    <location>
        <begin position="549"/>
        <end position="588"/>
    </location>
</feature>
<dbReference type="Gene3D" id="1.10.3210.10">
    <property type="entry name" value="Hypothetical protein af1432"/>
    <property type="match status" value="1"/>
</dbReference>
<evidence type="ECO:0000313" key="4">
    <source>
        <dbReference type="EMBL" id="KAF9578195.1"/>
    </source>
</evidence>
<protein>
    <recommendedName>
        <fullName evidence="6">Ppx/GppA phosphatase domain-containing protein</fullName>
    </recommendedName>
</protein>